<proteinExistence type="predicted"/>
<name>A0A6S7F145_9BURK</name>
<accession>A0A6S7F145</accession>
<dbReference type="Proteomes" id="UP000494117">
    <property type="component" value="Unassembled WGS sequence"/>
</dbReference>
<gene>
    <name evidence="1" type="ORF">LMG26858_06081</name>
</gene>
<reference evidence="1 2" key="1">
    <citation type="submission" date="2020-04" db="EMBL/GenBank/DDBJ databases">
        <authorList>
            <person name="De Canck E."/>
        </authorList>
    </citation>
    <scope>NUCLEOTIDE SEQUENCE [LARGE SCALE GENOMIC DNA]</scope>
    <source>
        <strain evidence="1 2">LMG 26858</strain>
    </source>
</reference>
<sequence length="118" mass="12065">MLGPWFTVLVFGDALPASAQDDAGLVRWVAVGPLCDERGRAALAHQLGLALDGQAWLLRPDQHVMAAATPETNDPAAVLAWIAAALDAAGACSEPLPEARGLYRSTGGASHAAIPATA</sequence>
<evidence type="ECO:0000313" key="2">
    <source>
        <dbReference type="Proteomes" id="UP000494117"/>
    </source>
</evidence>
<dbReference type="EMBL" id="CADILG010000091">
    <property type="protein sequence ID" value="CAB3927805.1"/>
    <property type="molecule type" value="Genomic_DNA"/>
</dbReference>
<evidence type="ECO:0000313" key="1">
    <source>
        <dbReference type="EMBL" id="CAB3927805.1"/>
    </source>
</evidence>
<organism evidence="1 2">
    <name type="scientific">Achromobacter anxifer</name>
    <dbReference type="NCBI Taxonomy" id="1287737"/>
    <lineage>
        <taxon>Bacteria</taxon>
        <taxon>Pseudomonadati</taxon>
        <taxon>Pseudomonadota</taxon>
        <taxon>Betaproteobacteria</taxon>
        <taxon>Burkholderiales</taxon>
        <taxon>Alcaligenaceae</taxon>
        <taxon>Achromobacter</taxon>
    </lineage>
</organism>
<dbReference type="AlphaFoldDB" id="A0A6S7F145"/>
<keyword evidence="2" id="KW-1185">Reference proteome</keyword>
<protein>
    <submittedName>
        <fullName evidence="1">Uncharacterized protein</fullName>
    </submittedName>
</protein>